<dbReference type="Proteomes" id="UP001224087">
    <property type="component" value="Segment"/>
</dbReference>
<evidence type="ECO:0000256" key="2">
    <source>
        <dbReference type="ARBA" id="ARBA00022840"/>
    </source>
</evidence>
<protein>
    <submittedName>
        <fullName evidence="5">Protein kinase</fullName>
    </submittedName>
</protein>
<name>A0A6G8MY83_9VIRU</name>
<dbReference type="CDD" id="cd00180">
    <property type="entry name" value="PKc"/>
    <property type="match status" value="1"/>
</dbReference>
<feature type="binding site" evidence="3">
    <location>
        <position position="35"/>
    </location>
    <ligand>
        <name>ATP</name>
        <dbReference type="ChEBI" id="CHEBI:30616"/>
    </ligand>
</feature>
<keyword evidence="5" id="KW-0808">Transferase</keyword>
<sequence length="394" mass="45731">MECVNGYKFVQLLGSGSFGQVYKAEKDGLDWAVKKFNPSSLLCCDVAAHCAEIDVCLHLSSPHLVKGREYFQHNSQYYLVMELAECSLDKYMGPLKADVLIPQLLLCLQALQENNLSHGDIKATNFLIKQDKVLLTDFGMCRSQDVTTRNTFQSWTFDSPQNMVYNHCISRVEITKHHDIFMEDPDGFDSVGDVWALGVTIVYLLTGKLLFYTPDSQNTQGYFALMQEYISNPQAYLTKTGVDKIWFPLLLRVLCPSYKNRVKRISDLTKIKMVPDESFYIKSEPVTDHIFTFMLEWGKGIFSYFSLSEDTIREMKRFYQHCYRMKLMWQEKNNNDHMMLFYSCLTIINAMHQNKLICSGDVTRAIGNVFDEFEFVTYQNRLFDELQGRVFIKD</sequence>
<keyword evidence="1 3" id="KW-0547">Nucleotide-binding</keyword>
<dbReference type="GO" id="GO:0004674">
    <property type="term" value="F:protein serine/threonine kinase activity"/>
    <property type="evidence" value="ECO:0007669"/>
    <property type="project" value="TreeGrafter"/>
</dbReference>
<dbReference type="PANTHER" id="PTHR44167">
    <property type="entry name" value="OVARIAN-SPECIFIC SERINE/THREONINE-PROTEIN KINASE LOK-RELATED"/>
    <property type="match status" value="1"/>
</dbReference>
<organism evidence="5 6">
    <name type="scientific">Cedratvirus kamchatka</name>
    <dbReference type="NCBI Taxonomy" id="2716914"/>
    <lineage>
        <taxon>Viruses</taxon>
        <taxon>Pithoviruses</taxon>
        <taxon>Orthocedratvirinae</taxon>
        <taxon>Alphacedratvirus</taxon>
        <taxon>Alphacedratvirus rossiense</taxon>
    </lineage>
</organism>
<dbReference type="SUPFAM" id="SSF56112">
    <property type="entry name" value="Protein kinase-like (PK-like)"/>
    <property type="match status" value="1"/>
</dbReference>
<dbReference type="Gene3D" id="1.10.510.10">
    <property type="entry name" value="Transferase(Phosphotransferase) domain 1"/>
    <property type="match status" value="1"/>
</dbReference>
<dbReference type="PROSITE" id="PS00107">
    <property type="entry name" value="PROTEIN_KINASE_ATP"/>
    <property type="match status" value="1"/>
</dbReference>
<keyword evidence="5" id="KW-0418">Kinase</keyword>
<keyword evidence="6" id="KW-1185">Reference proteome</keyword>
<dbReference type="Pfam" id="PF00069">
    <property type="entry name" value="Pkinase"/>
    <property type="match status" value="1"/>
</dbReference>
<dbReference type="InterPro" id="IPR000719">
    <property type="entry name" value="Prot_kinase_dom"/>
</dbReference>
<dbReference type="EMBL" id="MN873693">
    <property type="protein sequence ID" value="QIN54586.1"/>
    <property type="molecule type" value="Genomic_DNA"/>
</dbReference>
<feature type="domain" description="Protein kinase" evidence="4">
    <location>
        <begin position="7"/>
        <end position="292"/>
    </location>
</feature>
<evidence type="ECO:0000259" key="4">
    <source>
        <dbReference type="PROSITE" id="PS50011"/>
    </source>
</evidence>
<dbReference type="SMART" id="SM00220">
    <property type="entry name" value="S_TKc"/>
    <property type="match status" value="1"/>
</dbReference>
<dbReference type="InterPro" id="IPR011009">
    <property type="entry name" value="Kinase-like_dom_sf"/>
</dbReference>
<dbReference type="InterPro" id="IPR017441">
    <property type="entry name" value="Protein_kinase_ATP_BS"/>
</dbReference>
<proteinExistence type="predicted"/>
<accession>A0A6G8MY83</accession>
<dbReference type="PROSITE" id="PS50011">
    <property type="entry name" value="PROTEIN_KINASE_DOM"/>
    <property type="match status" value="1"/>
</dbReference>
<evidence type="ECO:0000256" key="3">
    <source>
        <dbReference type="PROSITE-ProRule" id="PRU10141"/>
    </source>
</evidence>
<gene>
    <name evidence="5" type="primary">ck461</name>
</gene>
<dbReference type="GO" id="GO:0005524">
    <property type="term" value="F:ATP binding"/>
    <property type="evidence" value="ECO:0007669"/>
    <property type="project" value="UniProtKB-UniRule"/>
</dbReference>
<evidence type="ECO:0000313" key="5">
    <source>
        <dbReference type="EMBL" id="QIN54586.1"/>
    </source>
</evidence>
<dbReference type="PANTHER" id="PTHR44167:SF25">
    <property type="entry name" value="PROTEIN KINASE DOMAIN CONTAINING PROTEIN"/>
    <property type="match status" value="1"/>
</dbReference>
<dbReference type="PROSITE" id="PS00108">
    <property type="entry name" value="PROTEIN_KINASE_ST"/>
    <property type="match status" value="1"/>
</dbReference>
<dbReference type="InterPro" id="IPR008271">
    <property type="entry name" value="Ser/Thr_kinase_AS"/>
</dbReference>
<reference evidence="5" key="1">
    <citation type="submission" date="2019-12" db="EMBL/GenBank/DDBJ databases">
        <title>The DNA Methylation Landscape of Giant Viruses.</title>
        <authorList>
            <person name="Jeudy S."/>
            <person name="Rigou S."/>
            <person name="Alempic J.-M."/>
            <person name="Claverie J.-M."/>
            <person name="Abergel C."/>
            <person name="Legendre M."/>
        </authorList>
    </citation>
    <scope>NUCLEOTIDE SEQUENCE</scope>
    <source>
        <strain evidence="5">P4</strain>
    </source>
</reference>
<evidence type="ECO:0000313" key="6">
    <source>
        <dbReference type="Proteomes" id="UP001224087"/>
    </source>
</evidence>
<evidence type="ECO:0000256" key="1">
    <source>
        <dbReference type="ARBA" id="ARBA00022741"/>
    </source>
</evidence>
<keyword evidence="2 3" id="KW-0067">ATP-binding</keyword>